<comment type="caution">
    <text evidence="1">The sequence shown here is derived from an EMBL/GenBank/DDBJ whole genome shotgun (WGS) entry which is preliminary data.</text>
</comment>
<dbReference type="Proteomes" id="UP000521017">
    <property type="component" value="Unassembled WGS sequence"/>
</dbReference>
<organism evidence="1 2">
    <name type="scientific">Pedobacter cryoconitis</name>
    <dbReference type="NCBI Taxonomy" id="188932"/>
    <lineage>
        <taxon>Bacteria</taxon>
        <taxon>Pseudomonadati</taxon>
        <taxon>Bacteroidota</taxon>
        <taxon>Sphingobacteriia</taxon>
        <taxon>Sphingobacteriales</taxon>
        <taxon>Sphingobacteriaceae</taxon>
        <taxon>Pedobacter</taxon>
    </lineage>
</organism>
<proteinExistence type="predicted"/>
<gene>
    <name evidence="1" type="ORF">HDF25_005004</name>
</gene>
<dbReference type="RefSeq" id="WP_184629067.1">
    <property type="nucleotide sequence ID" value="NZ_JACHCC010000016.1"/>
</dbReference>
<dbReference type="EMBL" id="JACHCC010000016">
    <property type="protein sequence ID" value="MBB6502821.1"/>
    <property type="molecule type" value="Genomic_DNA"/>
</dbReference>
<name>A0A7X0J827_9SPHI</name>
<sequence length="77" mass="8874">MDIFNREKYDIVFSSGLGAYNTNKDNESRTVMNKYITFCEKLITENPDAQVDDLCDSAKTGFYYLKKYGEIPLVNTL</sequence>
<dbReference type="AlphaFoldDB" id="A0A7X0J827"/>
<protein>
    <submittedName>
        <fullName evidence="1">Uncharacterized protein</fullName>
    </submittedName>
</protein>
<evidence type="ECO:0000313" key="1">
    <source>
        <dbReference type="EMBL" id="MBB6502821.1"/>
    </source>
</evidence>
<evidence type="ECO:0000313" key="2">
    <source>
        <dbReference type="Proteomes" id="UP000521017"/>
    </source>
</evidence>
<reference evidence="1 2" key="1">
    <citation type="submission" date="2020-08" db="EMBL/GenBank/DDBJ databases">
        <title>Genomic Encyclopedia of Type Strains, Phase IV (KMG-V): Genome sequencing to study the core and pangenomes of soil and plant-associated prokaryotes.</title>
        <authorList>
            <person name="Whitman W."/>
        </authorList>
    </citation>
    <scope>NUCLEOTIDE SEQUENCE [LARGE SCALE GENOMIC DNA]</scope>
    <source>
        <strain evidence="1 2">M2T3</strain>
    </source>
</reference>
<accession>A0A7X0J827</accession>